<dbReference type="SMART" id="SM01044">
    <property type="entry name" value="Btz"/>
    <property type="match status" value="1"/>
</dbReference>
<evidence type="ECO:0000256" key="7">
    <source>
        <dbReference type="ARBA" id="ARBA00022448"/>
    </source>
</evidence>
<accession>A0A3M7T226</accession>
<evidence type="ECO:0000256" key="8">
    <source>
        <dbReference type="ARBA" id="ARBA00022490"/>
    </source>
</evidence>
<dbReference type="GO" id="GO:0016607">
    <property type="term" value="C:nuclear speck"/>
    <property type="evidence" value="ECO:0007669"/>
    <property type="project" value="UniProtKB-SubCell"/>
</dbReference>
<keyword evidence="8" id="KW-0963">Cytoplasm</keyword>
<keyword evidence="11" id="KW-0509">mRNA transport</keyword>
<feature type="compositionally biased region" description="Basic and acidic residues" evidence="18">
    <location>
        <begin position="41"/>
        <end position="57"/>
    </location>
</feature>
<evidence type="ECO:0000259" key="19">
    <source>
        <dbReference type="SMART" id="SM01044"/>
    </source>
</evidence>
<comment type="similarity">
    <text evidence="5">Belongs to the CASC3 family.</text>
</comment>
<dbReference type="AlphaFoldDB" id="A0A3M7T226"/>
<evidence type="ECO:0000256" key="16">
    <source>
        <dbReference type="ARBA" id="ARBA00023242"/>
    </source>
</evidence>
<keyword evidence="21" id="KW-1185">Reference proteome</keyword>
<dbReference type="GO" id="GO:0010494">
    <property type="term" value="C:cytoplasmic stress granule"/>
    <property type="evidence" value="ECO:0007669"/>
    <property type="project" value="UniProtKB-SubCell"/>
</dbReference>
<feature type="domain" description="Btz" evidence="19">
    <location>
        <begin position="7"/>
        <end position="110"/>
    </location>
</feature>
<dbReference type="GO" id="GO:0048471">
    <property type="term" value="C:perinuclear region of cytoplasm"/>
    <property type="evidence" value="ECO:0007669"/>
    <property type="project" value="UniProtKB-SubCell"/>
</dbReference>
<evidence type="ECO:0000256" key="13">
    <source>
        <dbReference type="ARBA" id="ARBA00022884"/>
    </source>
</evidence>
<dbReference type="GO" id="GO:0003729">
    <property type="term" value="F:mRNA binding"/>
    <property type="evidence" value="ECO:0007669"/>
    <property type="project" value="InterPro"/>
</dbReference>
<dbReference type="GO" id="GO:0051028">
    <property type="term" value="P:mRNA transport"/>
    <property type="evidence" value="ECO:0007669"/>
    <property type="project" value="UniProtKB-KW"/>
</dbReference>
<feature type="region of interest" description="Disordered" evidence="18">
    <location>
        <begin position="313"/>
        <end position="348"/>
    </location>
</feature>
<dbReference type="PANTHER" id="PTHR13434">
    <property type="entry name" value="PROTEIN CASC3"/>
    <property type="match status" value="1"/>
</dbReference>
<protein>
    <recommendedName>
        <fullName evidence="6">Protein CASC3</fullName>
    </recommendedName>
</protein>
<dbReference type="Proteomes" id="UP000276133">
    <property type="component" value="Unassembled WGS sequence"/>
</dbReference>
<feature type="compositionally biased region" description="Basic and acidic residues" evidence="18">
    <location>
        <begin position="1"/>
        <end position="15"/>
    </location>
</feature>
<name>A0A3M7T226_BRAPC</name>
<evidence type="ECO:0000256" key="18">
    <source>
        <dbReference type="SAM" id="MobiDB-lite"/>
    </source>
</evidence>
<evidence type="ECO:0000256" key="14">
    <source>
        <dbReference type="ARBA" id="ARBA00023161"/>
    </source>
</evidence>
<dbReference type="InterPro" id="IPR018545">
    <property type="entry name" value="Btz_dom"/>
</dbReference>
<keyword evidence="13" id="KW-0694">RNA-binding</keyword>
<feature type="compositionally biased region" description="Basic residues" evidence="18">
    <location>
        <begin position="58"/>
        <end position="70"/>
    </location>
</feature>
<comment type="subcellular location">
    <subcellularLocation>
        <location evidence="2">Cell projection</location>
        <location evidence="2">Dendrite</location>
    </subcellularLocation>
    <subcellularLocation>
        <location evidence="1">Cytoplasm</location>
        <location evidence="1">Stress granule</location>
    </subcellularLocation>
    <subcellularLocation>
        <location evidence="4">Cytoplasm</location>
        <location evidence="4">Perinuclear region</location>
    </subcellularLocation>
    <subcellularLocation>
        <location evidence="3">Nucleus speckle</location>
    </subcellularLocation>
</comment>
<dbReference type="GO" id="GO:0005681">
    <property type="term" value="C:spliceosomal complex"/>
    <property type="evidence" value="ECO:0007669"/>
    <property type="project" value="UniProtKB-KW"/>
</dbReference>
<feature type="compositionally biased region" description="Low complexity" evidence="18">
    <location>
        <begin position="17"/>
        <end position="29"/>
    </location>
</feature>
<feature type="compositionally biased region" description="Basic and acidic residues" evidence="18">
    <location>
        <begin position="79"/>
        <end position="112"/>
    </location>
</feature>
<dbReference type="Pfam" id="PF09405">
    <property type="entry name" value="Btz"/>
    <property type="match status" value="1"/>
</dbReference>
<feature type="compositionally biased region" description="Polar residues" evidence="18">
    <location>
        <begin position="325"/>
        <end position="335"/>
    </location>
</feature>
<dbReference type="OrthoDB" id="657902at2759"/>
<dbReference type="InterPro" id="IPR028544">
    <property type="entry name" value="CASC3"/>
</dbReference>
<gene>
    <name evidence="20" type="ORF">BpHYR1_032019</name>
</gene>
<keyword evidence="9" id="KW-0507">mRNA processing</keyword>
<evidence type="ECO:0000313" key="21">
    <source>
        <dbReference type="Proteomes" id="UP000276133"/>
    </source>
</evidence>
<keyword evidence="12" id="KW-0810">Translation regulation</keyword>
<dbReference type="GO" id="GO:0006417">
    <property type="term" value="P:regulation of translation"/>
    <property type="evidence" value="ECO:0007669"/>
    <property type="project" value="UniProtKB-KW"/>
</dbReference>
<comment type="caution">
    <text evidence="20">The sequence shown here is derived from an EMBL/GenBank/DDBJ whole genome shotgun (WGS) entry which is preliminary data.</text>
</comment>
<dbReference type="GO" id="GO:0008380">
    <property type="term" value="P:RNA splicing"/>
    <property type="evidence" value="ECO:0007669"/>
    <property type="project" value="UniProtKB-KW"/>
</dbReference>
<evidence type="ECO:0000256" key="3">
    <source>
        <dbReference type="ARBA" id="ARBA00004324"/>
    </source>
</evidence>
<evidence type="ECO:0000256" key="15">
    <source>
        <dbReference type="ARBA" id="ARBA00023187"/>
    </source>
</evidence>
<evidence type="ECO:0000256" key="4">
    <source>
        <dbReference type="ARBA" id="ARBA00004556"/>
    </source>
</evidence>
<dbReference type="STRING" id="10195.A0A3M7T226"/>
<keyword evidence="14" id="KW-0866">Nonsense-mediated mRNA decay</keyword>
<reference evidence="20 21" key="1">
    <citation type="journal article" date="2018" name="Sci. Rep.">
        <title>Genomic signatures of local adaptation to the degree of environmental predictability in rotifers.</title>
        <authorList>
            <person name="Franch-Gras L."/>
            <person name="Hahn C."/>
            <person name="Garcia-Roger E.M."/>
            <person name="Carmona M.J."/>
            <person name="Serra M."/>
            <person name="Gomez A."/>
        </authorList>
    </citation>
    <scope>NUCLEOTIDE SEQUENCE [LARGE SCALE GENOMIC DNA]</scope>
    <source>
        <strain evidence="20">HYR1</strain>
    </source>
</reference>
<evidence type="ECO:0000256" key="17">
    <source>
        <dbReference type="ARBA" id="ARBA00023273"/>
    </source>
</evidence>
<evidence type="ECO:0000256" key="9">
    <source>
        <dbReference type="ARBA" id="ARBA00022664"/>
    </source>
</evidence>
<evidence type="ECO:0000256" key="11">
    <source>
        <dbReference type="ARBA" id="ARBA00022816"/>
    </source>
</evidence>
<dbReference type="EMBL" id="REGN01000439">
    <property type="protein sequence ID" value="RNA41900.1"/>
    <property type="molecule type" value="Genomic_DNA"/>
</dbReference>
<proteinExistence type="inferred from homology"/>
<feature type="region of interest" description="Disordered" evidence="18">
    <location>
        <begin position="1"/>
        <end position="152"/>
    </location>
</feature>
<evidence type="ECO:0000256" key="6">
    <source>
        <dbReference type="ARBA" id="ARBA00019964"/>
    </source>
</evidence>
<sequence>MSIDESKIEAEKETGTDQNPKPNDPQQQPSADPSSIPRKGFFFEHDTRQDEEKSADKKKMRKKNFGKKLSQKGDINQKWSHDRFDERQQQPKSKGELVKRYGYDIREEKDSASIKPMRKNNFQPERPKNEQEVEEEMQNGRVDLASESDDDNMGQKLANLRRRKTNFVPKKNQKARTNENFRPVTKNSLNDNLENSFQKMTIIPPSNQNTNQNGELPKRYSSIRSQSNFNSHQNQMAQRPQAYQPGYQNWQPTFHQNYTSQIGPPPGLPLPHTQSSSQFYYIQQSDYVAAQEYAAAMAATLMTNPVFYSDGHNTAPSPSLSPLSNAQPYQVNRQSKAIPIVDPNKSNQ</sequence>
<evidence type="ECO:0000256" key="12">
    <source>
        <dbReference type="ARBA" id="ARBA00022845"/>
    </source>
</evidence>
<dbReference type="PANTHER" id="PTHR13434:SF0">
    <property type="entry name" value="PROTEIN CASC3"/>
    <property type="match status" value="1"/>
</dbReference>
<keyword evidence="10" id="KW-0747">Spliceosome</keyword>
<evidence type="ECO:0000256" key="2">
    <source>
        <dbReference type="ARBA" id="ARBA00004279"/>
    </source>
</evidence>
<dbReference type="GO" id="GO:0035145">
    <property type="term" value="C:exon-exon junction complex"/>
    <property type="evidence" value="ECO:0007669"/>
    <property type="project" value="InterPro"/>
</dbReference>
<dbReference type="GO" id="GO:0000184">
    <property type="term" value="P:nuclear-transcribed mRNA catabolic process, nonsense-mediated decay"/>
    <property type="evidence" value="ECO:0007669"/>
    <property type="project" value="UniProtKB-KW"/>
</dbReference>
<dbReference type="GO" id="GO:0030425">
    <property type="term" value="C:dendrite"/>
    <property type="evidence" value="ECO:0007669"/>
    <property type="project" value="UniProtKB-SubCell"/>
</dbReference>
<evidence type="ECO:0000256" key="5">
    <source>
        <dbReference type="ARBA" id="ARBA00009548"/>
    </source>
</evidence>
<evidence type="ECO:0000256" key="1">
    <source>
        <dbReference type="ARBA" id="ARBA00004210"/>
    </source>
</evidence>
<keyword evidence="16" id="KW-0539">Nucleus</keyword>
<evidence type="ECO:0000313" key="20">
    <source>
        <dbReference type="EMBL" id="RNA41900.1"/>
    </source>
</evidence>
<keyword evidence="17" id="KW-0966">Cell projection</keyword>
<evidence type="ECO:0000256" key="10">
    <source>
        <dbReference type="ARBA" id="ARBA00022728"/>
    </source>
</evidence>
<keyword evidence="15" id="KW-0508">mRNA splicing</keyword>
<organism evidence="20 21">
    <name type="scientific">Brachionus plicatilis</name>
    <name type="common">Marine rotifer</name>
    <name type="synonym">Brachionus muelleri</name>
    <dbReference type="NCBI Taxonomy" id="10195"/>
    <lineage>
        <taxon>Eukaryota</taxon>
        <taxon>Metazoa</taxon>
        <taxon>Spiralia</taxon>
        <taxon>Gnathifera</taxon>
        <taxon>Rotifera</taxon>
        <taxon>Eurotatoria</taxon>
        <taxon>Monogononta</taxon>
        <taxon>Pseudotrocha</taxon>
        <taxon>Ploima</taxon>
        <taxon>Brachionidae</taxon>
        <taxon>Brachionus</taxon>
    </lineage>
</organism>
<keyword evidence="7" id="KW-0813">Transport</keyword>
<dbReference type="GO" id="GO:0006397">
    <property type="term" value="P:mRNA processing"/>
    <property type="evidence" value="ECO:0007669"/>
    <property type="project" value="UniProtKB-KW"/>
</dbReference>